<feature type="signal peptide" evidence="1">
    <location>
        <begin position="1"/>
        <end position="22"/>
    </location>
</feature>
<reference evidence="2 3" key="1">
    <citation type="submission" date="2017-03" db="EMBL/GenBank/DDBJ databases">
        <title>Lifting the veil on microbial sulfur biogeochemistry in mining wastewaters.</title>
        <authorList>
            <person name="Kantor R.S."/>
            <person name="Colenbrander Nelson T."/>
            <person name="Marshall S."/>
            <person name="Bennett D."/>
            <person name="Apte S."/>
            <person name="Camacho D."/>
            <person name="Thomas B.C."/>
            <person name="Warren L.A."/>
            <person name="Banfield J.F."/>
        </authorList>
    </citation>
    <scope>NUCLEOTIDE SEQUENCE [LARGE SCALE GENOMIC DNA]</scope>
    <source>
        <strain evidence="2">32-69-9</strain>
    </source>
</reference>
<name>A0A258FNY4_9CAUL</name>
<feature type="chain" id="PRO_5013260139" description="Lipoprotein" evidence="1">
    <location>
        <begin position="23"/>
        <end position="168"/>
    </location>
</feature>
<gene>
    <name evidence="2" type="ORF">B7Z01_07575</name>
</gene>
<evidence type="ECO:0000313" key="3">
    <source>
        <dbReference type="Proteomes" id="UP000215595"/>
    </source>
</evidence>
<evidence type="ECO:0000256" key="1">
    <source>
        <dbReference type="SAM" id="SignalP"/>
    </source>
</evidence>
<sequence>MIRVLTAAVTAAALVAASPALACMPPPPNASYETQMARAAFVGRVVSIERSDPAGCLEDARARAKDRMSGDPGEAACEAFGYATLEPAWIIKGEDLVTGPFRVFWNRVGFCTVGWEPRMGDLAVAMIPEDPRRLGEGTTAVVDGIQQGEILFQIIMELVEEIQPRPSQ</sequence>
<dbReference type="EMBL" id="NCEB01000013">
    <property type="protein sequence ID" value="OYX33839.1"/>
    <property type="molecule type" value="Genomic_DNA"/>
</dbReference>
<comment type="caution">
    <text evidence="2">The sequence shown here is derived from an EMBL/GenBank/DDBJ whole genome shotgun (WGS) entry which is preliminary data.</text>
</comment>
<protein>
    <recommendedName>
        <fullName evidence="4">Lipoprotein</fullName>
    </recommendedName>
</protein>
<accession>A0A258FNY4</accession>
<evidence type="ECO:0000313" key="2">
    <source>
        <dbReference type="EMBL" id="OYX33839.1"/>
    </source>
</evidence>
<keyword evidence="1" id="KW-0732">Signal</keyword>
<dbReference type="AlphaFoldDB" id="A0A258FNY4"/>
<proteinExistence type="predicted"/>
<organism evidence="2 3">
    <name type="scientific">Brevundimonas subvibrioides</name>
    <dbReference type="NCBI Taxonomy" id="74313"/>
    <lineage>
        <taxon>Bacteria</taxon>
        <taxon>Pseudomonadati</taxon>
        <taxon>Pseudomonadota</taxon>
        <taxon>Alphaproteobacteria</taxon>
        <taxon>Caulobacterales</taxon>
        <taxon>Caulobacteraceae</taxon>
        <taxon>Brevundimonas</taxon>
    </lineage>
</organism>
<dbReference type="Proteomes" id="UP000215595">
    <property type="component" value="Unassembled WGS sequence"/>
</dbReference>
<evidence type="ECO:0008006" key="4">
    <source>
        <dbReference type="Google" id="ProtNLM"/>
    </source>
</evidence>